<evidence type="ECO:0000256" key="12">
    <source>
        <dbReference type="SAM" id="Phobius"/>
    </source>
</evidence>
<keyword evidence="9 12" id="KW-0472">Membrane</keyword>
<sequence>MSLHWLDILMLTVYMGALIGMGIYFSRRNNSTEEYFVGGRSYSGWVIGLSMVGTSISSVTFLAYPADGFKTAWLRFLPNVMLPIGILIAAYVFLPFFRRTKTTSAYEYLEHRFGPSVRVYGAVTFIIGQLLRISIILYLLSLLIHEITGVSALMSVLLAGVFVGIYTVIGGIDAVIWTDVIQTIVLILGGLICIFVIINTLPGGLDQLLDIAFANNKLAFAEVVDGQVQETSWAFSLSEKTGTMMLILGLSTWLQEYGTNQNVVQRYAAARNIHEARKAMFVSMINVPIWAFYMFLGTSLFVFFQVFPTQDAGEMLNGVQKAEQILPYFVINYLPPGITGIVIAAALAAAMSSLDSSINAISTVGIHDIYRRHYVTGATDKHYLKMAHIFASIASVIMILGAILLNQTETKTLQDLATILIGFVAAGIFGLYMFGFLTRIGNFLAVWIGIGAVFLFSLWTVLSSTGVLPESLKVPFDLYYTPFLGHILLFATALVAALLLMNKTKEKRDLTNLTVWTQDDQPIEH</sequence>
<feature type="transmembrane region" description="Helical" evidence="12">
    <location>
        <begin position="483"/>
        <end position="501"/>
    </location>
</feature>
<keyword evidence="5 12" id="KW-0812">Transmembrane</keyword>
<feature type="transmembrane region" description="Helical" evidence="12">
    <location>
        <begin position="117"/>
        <end position="140"/>
    </location>
</feature>
<comment type="subcellular location">
    <subcellularLocation>
        <location evidence="1">Cell membrane</location>
        <topology evidence="1">Multi-pass membrane protein</topology>
    </subcellularLocation>
</comment>
<feature type="transmembrane region" description="Helical" evidence="12">
    <location>
        <begin position="287"/>
        <end position="307"/>
    </location>
</feature>
<keyword evidence="8" id="KW-0406">Ion transport</keyword>
<evidence type="ECO:0000256" key="11">
    <source>
        <dbReference type="RuleBase" id="RU362091"/>
    </source>
</evidence>
<name>A0A2D0ND28_FLAN2</name>
<feature type="transmembrane region" description="Helical" evidence="12">
    <location>
        <begin position="386"/>
        <end position="405"/>
    </location>
</feature>
<feature type="transmembrane region" description="Helical" evidence="12">
    <location>
        <begin position="444"/>
        <end position="463"/>
    </location>
</feature>
<evidence type="ECO:0000313" key="13">
    <source>
        <dbReference type="EMBL" id="PHN06276.1"/>
    </source>
</evidence>
<dbReference type="Proteomes" id="UP000223913">
    <property type="component" value="Unassembled WGS sequence"/>
</dbReference>
<evidence type="ECO:0000256" key="3">
    <source>
        <dbReference type="ARBA" id="ARBA00022448"/>
    </source>
</evidence>
<feature type="transmembrane region" description="Helical" evidence="12">
    <location>
        <begin position="147"/>
        <end position="169"/>
    </location>
</feature>
<dbReference type="InterPro" id="IPR001734">
    <property type="entry name" value="Na/solute_symporter"/>
</dbReference>
<evidence type="ECO:0000256" key="9">
    <source>
        <dbReference type="ARBA" id="ARBA00023136"/>
    </source>
</evidence>
<dbReference type="InterPro" id="IPR051163">
    <property type="entry name" value="Sodium:Solute_Symporter_SSF"/>
</dbReference>
<reference evidence="13 14" key="1">
    <citation type="submission" date="2017-10" db="EMBL/GenBank/DDBJ databases">
        <title>The draft genome sequence of Lewinella nigricans NBRC 102662.</title>
        <authorList>
            <person name="Wang K."/>
        </authorList>
    </citation>
    <scope>NUCLEOTIDE SEQUENCE [LARGE SCALE GENOMIC DNA]</scope>
    <source>
        <strain evidence="13 14">NBRC 102662</strain>
    </source>
</reference>
<dbReference type="GO" id="GO:0006814">
    <property type="term" value="P:sodium ion transport"/>
    <property type="evidence" value="ECO:0007669"/>
    <property type="project" value="UniProtKB-KW"/>
</dbReference>
<evidence type="ECO:0000256" key="5">
    <source>
        <dbReference type="ARBA" id="ARBA00022692"/>
    </source>
</evidence>
<dbReference type="GO" id="GO:0005886">
    <property type="term" value="C:plasma membrane"/>
    <property type="evidence" value="ECO:0007669"/>
    <property type="project" value="UniProtKB-SubCell"/>
</dbReference>
<keyword evidence="3" id="KW-0813">Transport</keyword>
<evidence type="ECO:0000256" key="1">
    <source>
        <dbReference type="ARBA" id="ARBA00004651"/>
    </source>
</evidence>
<comment type="caution">
    <text evidence="13">The sequence shown here is derived from an EMBL/GenBank/DDBJ whole genome shotgun (WGS) entry which is preliminary data.</text>
</comment>
<dbReference type="InterPro" id="IPR038377">
    <property type="entry name" value="Na/Glc_symporter_sf"/>
</dbReference>
<evidence type="ECO:0000256" key="10">
    <source>
        <dbReference type="ARBA" id="ARBA00023201"/>
    </source>
</evidence>
<comment type="similarity">
    <text evidence="2 11">Belongs to the sodium:solute symporter (SSF) (TC 2.A.21) family.</text>
</comment>
<dbReference type="PROSITE" id="PS50283">
    <property type="entry name" value="NA_SOLUT_SYMP_3"/>
    <property type="match status" value="1"/>
</dbReference>
<dbReference type="Pfam" id="PF00474">
    <property type="entry name" value="SSF"/>
    <property type="match status" value="1"/>
</dbReference>
<keyword evidence="6 12" id="KW-1133">Transmembrane helix</keyword>
<dbReference type="PANTHER" id="PTHR42985:SF40">
    <property type="entry name" value="LD47995P-RELATED"/>
    <property type="match status" value="1"/>
</dbReference>
<evidence type="ECO:0000256" key="4">
    <source>
        <dbReference type="ARBA" id="ARBA00022475"/>
    </source>
</evidence>
<dbReference type="Gene3D" id="1.20.1730.10">
    <property type="entry name" value="Sodium/glucose cotransporter"/>
    <property type="match status" value="1"/>
</dbReference>
<accession>A0A2D0ND28</accession>
<evidence type="ECO:0000256" key="6">
    <source>
        <dbReference type="ARBA" id="ARBA00022989"/>
    </source>
</evidence>
<dbReference type="OrthoDB" id="9803597at2"/>
<proteinExistence type="inferred from homology"/>
<feature type="transmembrane region" description="Helical" evidence="12">
    <location>
        <begin position="417"/>
        <end position="437"/>
    </location>
</feature>
<keyword evidence="7" id="KW-0915">Sodium</keyword>
<feature type="transmembrane region" description="Helical" evidence="12">
    <location>
        <begin position="76"/>
        <end position="97"/>
    </location>
</feature>
<feature type="transmembrane region" description="Helical" evidence="12">
    <location>
        <begin position="5"/>
        <end position="25"/>
    </location>
</feature>
<feature type="transmembrane region" description="Helical" evidence="12">
    <location>
        <begin position="175"/>
        <end position="198"/>
    </location>
</feature>
<evidence type="ECO:0000256" key="7">
    <source>
        <dbReference type="ARBA" id="ARBA00023053"/>
    </source>
</evidence>
<keyword evidence="14" id="KW-1185">Reference proteome</keyword>
<dbReference type="PANTHER" id="PTHR42985">
    <property type="entry name" value="SODIUM-COUPLED MONOCARBOXYLATE TRANSPORTER"/>
    <property type="match status" value="1"/>
</dbReference>
<evidence type="ECO:0000313" key="14">
    <source>
        <dbReference type="Proteomes" id="UP000223913"/>
    </source>
</evidence>
<keyword evidence="4" id="KW-1003">Cell membrane</keyword>
<dbReference type="EMBL" id="PDUD01000018">
    <property type="protein sequence ID" value="PHN06276.1"/>
    <property type="molecule type" value="Genomic_DNA"/>
</dbReference>
<keyword evidence="10" id="KW-0739">Sodium transport</keyword>
<evidence type="ECO:0000256" key="2">
    <source>
        <dbReference type="ARBA" id="ARBA00006434"/>
    </source>
</evidence>
<feature type="transmembrane region" description="Helical" evidence="12">
    <location>
        <begin position="45"/>
        <end position="64"/>
    </location>
</feature>
<evidence type="ECO:0000256" key="8">
    <source>
        <dbReference type="ARBA" id="ARBA00023065"/>
    </source>
</evidence>
<gene>
    <name evidence="13" type="ORF">CRP01_11930</name>
</gene>
<dbReference type="AlphaFoldDB" id="A0A2D0ND28"/>
<protein>
    <submittedName>
        <fullName evidence="13">Sodium:solute symporter</fullName>
    </submittedName>
</protein>
<organism evidence="13 14">
    <name type="scientific">Flavilitoribacter nigricans (strain ATCC 23147 / DSM 23189 / NBRC 102662 / NCIMB 1420 / SS-2)</name>
    <name type="common">Lewinella nigricans</name>
    <dbReference type="NCBI Taxonomy" id="1122177"/>
    <lineage>
        <taxon>Bacteria</taxon>
        <taxon>Pseudomonadati</taxon>
        <taxon>Bacteroidota</taxon>
        <taxon>Saprospiria</taxon>
        <taxon>Saprospirales</taxon>
        <taxon>Lewinellaceae</taxon>
        <taxon>Flavilitoribacter</taxon>
    </lineage>
</organism>
<dbReference type="RefSeq" id="WP_099150259.1">
    <property type="nucleotide sequence ID" value="NZ_PDUD01000018.1"/>
</dbReference>
<feature type="transmembrane region" description="Helical" evidence="12">
    <location>
        <begin position="327"/>
        <end position="350"/>
    </location>
</feature>
<dbReference type="NCBIfam" id="TIGR00813">
    <property type="entry name" value="sss"/>
    <property type="match status" value="1"/>
</dbReference>
<dbReference type="GO" id="GO:0015293">
    <property type="term" value="F:symporter activity"/>
    <property type="evidence" value="ECO:0007669"/>
    <property type="project" value="TreeGrafter"/>
</dbReference>